<gene>
    <name evidence="12" type="ORF">UA74_02750</name>
</gene>
<dbReference type="PANTHER" id="PTHR43532">
    <property type="entry name" value="GLUCOSE-1-PHOSPHATE THYMIDYLYLTRANSFERASE"/>
    <property type="match status" value="1"/>
</dbReference>
<dbReference type="NCBIfam" id="TIGR01207">
    <property type="entry name" value="rmlA"/>
    <property type="match status" value="1"/>
</dbReference>
<dbReference type="InterPro" id="IPR029044">
    <property type="entry name" value="Nucleotide-diphossugar_trans"/>
</dbReference>
<sequence>MIVIGRWLIALCGPERVAWELGLDRQAVRSERLGHQPDGEADTRQGVAVKGIVLAGGSGTRLHPITQAVSKQLLPVYDKPMIYYPLSVLMLAGIREILIISTPEDLPLFRRLLGNGEQLGLRLDYAVQPQPNGLAEAFVIGADFIGDDSVALVLGDNIFYGHGFPRMLAAQVVDLDGCVLFGYAVQDPERYGVGEVDAHGRLISIEEKPATPKSNKAITGLYFYDNDVVEIARGLRPSPRGELEITDVNLTYLRQGRAKLVDLGRGFAWLDTGTHDSMLAAGQFVQVLEHRQGVRIACLEEIALRMGYIDAAACHALGAKLAKSGYGQYVMAIAAGGSTTDDVS</sequence>
<evidence type="ECO:0000256" key="6">
    <source>
        <dbReference type="ARBA" id="ARBA00022695"/>
    </source>
</evidence>
<evidence type="ECO:0000256" key="7">
    <source>
        <dbReference type="ARBA" id="ARBA00022723"/>
    </source>
</evidence>
<dbReference type="Proteomes" id="UP000185511">
    <property type="component" value="Chromosome"/>
</dbReference>
<reference evidence="13" key="1">
    <citation type="submission" date="2016-06" db="EMBL/GenBank/DDBJ databases">
        <title>Complete genome sequence of Actinoalloteichus fjordicus DSM 46855 (=ADI127-17), type strain of the new species Actinoalloteichus fjordicus.</title>
        <authorList>
            <person name="Ruckert C."/>
            <person name="Nouioui I."/>
            <person name="Willmese J."/>
            <person name="van Wezel G."/>
            <person name="Klenk H.-P."/>
            <person name="Kalinowski J."/>
            <person name="Zotchev S.B."/>
        </authorList>
    </citation>
    <scope>NUCLEOTIDE SEQUENCE [LARGE SCALE GENOMIC DNA]</scope>
    <source>
        <strain evidence="13">ADI127-7</strain>
    </source>
</reference>
<dbReference type="CDD" id="cd02538">
    <property type="entry name" value="G1P_TT_short"/>
    <property type="match status" value="1"/>
</dbReference>
<keyword evidence="5 10" id="KW-0808">Transferase</keyword>
<keyword evidence="6 10" id="KW-0548">Nucleotidyltransferase</keyword>
<evidence type="ECO:0000256" key="3">
    <source>
        <dbReference type="ARBA" id="ARBA00012461"/>
    </source>
</evidence>
<evidence type="ECO:0000313" key="13">
    <source>
        <dbReference type="Proteomes" id="UP000185511"/>
    </source>
</evidence>
<comment type="catalytic activity">
    <reaction evidence="9 10">
        <text>dTTP + alpha-D-glucose 1-phosphate + H(+) = dTDP-alpha-D-glucose + diphosphate</text>
        <dbReference type="Rhea" id="RHEA:15225"/>
        <dbReference type="ChEBI" id="CHEBI:15378"/>
        <dbReference type="ChEBI" id="CHEBI:33019"/>
        <dbReference type="ChEBI" id="CHEBI:37568"/>
        <dbReference type="ChEBI" id="CHEBI:57477"/>
        <dbReference type="ChEBI" id="CHEBI:58601"/>
        <dbReference type="EC" id="2.7.7.24"/>
    </reaction>
</comment>
<dbReference type="AlphaFoldDB" id="A0AAC9PQ68"/>
<organism evidence="12 13">
    <name type="scientific">Actinoalloteichus fjordicus</name>
    <dbReference type="NCBI Taxonomy" id="1612552"/>
    <lineage>
        <taxon>Bacteria</taxon>
        <taxon>Bacillati</taxon>
        <taxon>Actinomycetota</taxon>
        <taxon>Actinomycetes</taxon>
        <taxon>Pseudonocardiales</taxon>
        <taxon>Pseudonocardiaceae</taxon>
        <taxon>Actinoalloteichus</taxon>
    </lineage>
</organism>
<dbReference type="PANTHER" id="PTHR43532:SF1">
    <property type="entry name" value="GLUCOSE-1-PHOSPHATE THYMIDYLYLTRANSFERASE 1"/>
    <property type="match status" value="1"/>
</dbReference>
<dbReference type="Pfam" id="PF00483">
    <property type="entry name" value="NTP_transferase"/>
    <property type="match status" value="1"/>
</dbReference>
<keyword evidence="13" id="KW-1185">Reference proteome</keyword>
<dbReference type="FunFam" id="3.90.550.10:FF:000023">
    <property type="entry name" value="Glucose-1-phosphate thymidylyltransferase"/>
    <property type="match status" value="1"/>
</dbReference>
<dbReference type="EMBL" id="CP016076">
    <property type="protein sequence ID" value="APU12637.1"/>
    <property type="molecule type" value="Genomic_DNA"/>
</dbReference>
<accession>A0AAC9PQ68</accession>
<comment type="function">
    <text evidence="10">Catalyzes the formation of dTDP-glucose, from dTTP and glucose 1-phosphate, as well as its pyrophosphorolysis.</text>
</comment>
<dbReference type="GO" id="GO:0008879">
    <property type="term" value="F:glucose-1-phosphate thymidylyltransferase activity"/>
    <property type="evidence" value="ECO:0007669"/>
    <property type="project" value="UniProtKB-EC"/>
</dbReference>
<dbReference type="Gene3D" id="3.90.550.10">
    <property type="entry name" value="Spore Coat Polysaccharide Biosynthesis Protein SpsA, Chain A"/>
    <property type="match status" value="1"/>
</dbReference>
<dbReference type="EC" id="2.7.7.24" evidence="3 10"/>
<protein>
    <recommendedName>
        <fullName evidence="4 10">Glucose-1-phosphate thymidylyltransferase</fullName>
        <ecNumber evidence="3 10">2.7.7.24</ecNumber>
    </recommendedName>
</protein>
<dbReference type="GO" id="GO:0000271">
    <property type="term" value="P:polysaccharide biosynthetic process"/>
    <property type="evidence" value="ECO:0007669"/>
    <property type="project" value="UniProtKB-ARBA"/>
</dbReference>
<dbReference type="InterPro" id="IPR005835">
    <property type="entry name" value="NTP_transferase_dom"/>
</dbReference>
<dbReference type="GO" id="GO:0046872">
    <property type="term" value="F:metal ion binding"/>
    <property type="evidence" value="ECO:0007669"/>
    <property type="project" value="UniProtKB-KW"/>
</dbReference>
<dbReference type="InterPro" id="IPR005907">
    <property type="entry name" value="G1P_thy_trans_s"/>
</dbReference>
<dbReference type="KEGG" id="acad:UA74_02750"/>
<evidence type="ECO:0000256" key="5">
    <source>
        <dbReference type="ARBA" id="ARBA00022679"/>
    </source>
</evidence>
<evidence type="ECO:0000259" key="11">
    <source>
        <dbReference type="Pfam" id="PF00483"/>
    </source>
</evidence>
<evidence type="ECO:0000256" key="4">
    <source>
        <dbReference type="ARBA" id="ARBA00017654"/>
    </source>
</evidence>
<comment type="cofactor">
    <cofactor evidence="1">
        <name>Mg(2+)</name>
        <dbReference type="ChEBI" id="CHEBI:18420"/>
    </cofactor>
</comment>
<keyword evidence="7 10" id="KW-0479">Metal-binding</keyword>
<name>A0AAC9PQ68_9PSEU</name>
<evidence type="ECO:0000256" key="8">
    <source>
        <dbReference type="ARBA" id="ARBA00022842"/>
    </source>
</evidence>
<dbReference type="SUPFAM" id="SSF53448">
    <property type="entry name" value="Nucleotide-diphospho-sugar transferases"/>
    <property type="match status" value="1"/>
</dbReference>
<feature type="domain" description="Nucleotidyl transferase" evidence="11">
    <location>
        <begin position="50"/>
        <end position="285"/>
    </location>
</feature>
<dbReference type="GO" id="GO:0019318">
    <property type="term" value="P:hexose metabolic process"/>
    <property type="evidence" value="ECO:0007669"/>
    <property type="project" value="UniProtKB-ARBA"/>
</dbReference>
<evidence type="ECO:0000256" key="10">
    <source>
        <dbReference type="RuleBase" id="RU003706"/>
    </source>
</evidence>
<evidence type="ECO:0000313" key="12">
    <source>
        <dbReference type="EMBL" id="APU12637.1"/>
    </source>
</evidence>
<comment type="similarity">
    <text evidence="2 10">Belongs to the glucose-1-phosphate thymidylyltransferase family.</text>
</comment>
<keyword evidence="8 10" id="KW-0460">Magnesium</keyword>
<evidence type="ECO:0000256" key="9">
    <source>
        <dbReference type="ARBA" id="ARBA00049336"/>
    </source>
</evidence>
<evidence type="ECO:0000256" key="2">
    <source>
        <dbReference type="ARBA" id="ARBA00010480"/>
    </source>
</evidence>
<evidence type="ECO:0000256" key="1">
    <source>
        <dbReference type="ARBA" id="ARBA00001946"/>
    </source>
</evidence>
<proteinExistence type="inferred from homology"/>